<keyword evidence="2" id="KW-1185">Reference proteome</keyword>
<name>A0ABV7F602_9BURK</name>
<proteinExistence type="predicted"/>
<feature type="non-terminal residue" evidence="1">
    <location>
        <position position="1"/>
    </location>
</feature>
<evidence type="ECO:0000313" key="2">
    <source>
        <dbReference type="Proteomes" id="UP001595530"/>
    </source>
</evidence>
<organism evidence="1 2">
    <name type="scientific">Undibacterium arcticum</name>
    <dbReference type="NCBI Taxonomy" id="1762892"/>
    <lineage>
        <taxon>Bacteria</taxon>
        <taxon>Pseudomonadati</taxon>
        <taxon>Pseudomonadota</taxon>
        <taxon>Betaproteobacteria</taxon>
        <taxon>Burkholderiales</taxon>
        <taxon>Oxalobacteraceae</taxon>
        <taxon>Undibacterium</taxon>
    </lineage>
</organism>
<dbReference type="InterPro" id="IPR036291">
    <property type="entry name" value="NAD(P)-bd_dom_sf"/>
</dbReference>
<sequence length="94" mass="10117">ILNITSVHEVIAWSGYSACTASKAALSMLTKTLAQEVAPHGVRVLAKGLGAIKTAILVFTGTFSKHILDLKLSWKERAHRQMTGRMLSPLGGCR</sequence>
<dbReference type="InterPro" id="IPR002347">
    <property type="entry name" value="SDR_fam"/>
</dbReference>
<comment type="caution">
    <text evidence="1">The sequence shown here is derived from an EMBL/GenBank/DDBJ whole genome shotgun (WGS) entry which is preliminary data.</text>
</comment>
<protein>
    <submittedName>
        <fullName evidence="1">SDR family NAD(P)-dependent oxidoreductase</fullName>
    </submittedName>
</protein>
<dbReference type="Proteomes" id="UP001595530">
    <property type="component" value="Unassembled WGS sequence"/>
</dbReference>
<dbReference type="Pfam" id="PF00106">
    <property type="entry name" value="adh_short"/>
    <property type="match status" value="1"/>
</dbReference>
<dbReference type="Gene3D" id="3.40.50.720">
    <property type="entry name" value="NAD(P)-binding Rossmann-like Domain"/>
    <property type="match status" value="1"/>
</dbReference>
<accession>A0ABV7F602</accession>
<dbReference type="RefSeq" id="WP_390331959.1">
    <property type="nucleotide sequence ID" value="NZ_JBHRTP010000049.1"/>
</dbReference>
<evidence type="ECO:0000313" key="1">
    <source>
        <dbReference type="EMBL" id="MFC3109360.1"/>
    </source>
</evidence>
<dbReference type="SUPFAM" id="SSF51735">
    <property type="entry name" value="NAD(P)-binding Rossmann-fold domains"/>
    <property type="match status" value="1"/>
</dbReference>
<reference evidence="2" key="1">
    <citation type="journal article" date="2019" name="Int. J. Syst. Evol. Microbiol.">
        <title>The Global Catalogue of Microorganisms (GCM) 10K type strain sequencing project: providing services to taxonomists for standard genome sequencing and annotation.</title>
        <authorList>
            <consortium name="The Broad Institute Genomics Platform"/>
            <consortium name="The Broad Institute Genome Sequencing Center for Infectious Disease"/>
            <person name="Wu L."/>
            <person name="Ma J."/>
        </authorList>
    </citation>
    <scope>NUCLEOTIDE SEQUENCE [LARGE SCALE GENOMIC DNA]</scope>
    <source>
        <strain evidence="2">KCTC 42986</strain>
    </source>
</reference>
<dbReference type="EMBL" id="JBHRTP010000049">
    <property type="protein sequence ID" value="MFC3109360.1"/>
    <property type="molecule type" value="Genomic_DNA"/>
</dbReference>
<gene>
    <name evidence="1" type="ORF">ACFOFO_15560</name>
</gene>